<evidence type="ECO:0000259" key="1">
    <source>
        <dbReference type="PROSITE" id="PS50943"/>
    </source>
</evidence>
<accession>A0A974W5V9</accession>
<dbReference type="Gene3D" id="1.10.260.40">
    <property type="entry name" value="lambda repressor-like DNA-binding domains"/>
    <property type="match status" value="1"/>
</dbReference>
<sequence>MGTRPFSEIANAVKSEWTPEVKEFADRFGTELEEQVHEQVKLGRQLAEARSAARLTQGQLAALSHIGQSEISRIERGLGNPTRDTLIRITAAMGAELAIVPSTRLENAQAI</sequence>
<name>A0A974W5V9_9NOCA</name>
<dbReference type="CDD" id="cd00093">
    <property type="entry name" value="HTH_XRE"/>
    <property type="match status" value="1"/>
</dbReference>
<dbReference type="EMBL" id="CP070619">
    <property type="protein sequence ID" value="QSE91838.1"/>
    <property type="molecule type" value="Genomic_DNA"/>
</dbReference>
<evidence type="ECO:0000313" key="3">
    <source>
        <dbReference type="Proteomes" id="UP000662986"/>
    </source>
</evidence>
<dbReference type="InterPro" id="IPR001387">
    <property type="entry name" value="Cro/C1-type_HTH"/>
</dbReference>
<dbReference type="Pfam" id="PF13560">
    <property type="entry name" value="HTH_31"/>
    <property type="match status" value="1"/>
</dbReference>
<dbReference type="PROSITE" id="PS50943">
    <property type="entry name" value="HTH_CROC1"/>
    <property type="match status" value="1"/>
</dbReference>
<proteinExistence type="predicted"/>
<dbReference type="SMART" id="SM00530">
    <property type="entry name" value="HTH_XRE"/>
    <property type="match status" value="1"/>
</dbReference>
<protein>
    <submittedName>
        <fullName evidence="2">Helix-turn-helix transcriptional regulator</fullName>
    </submittedName>
</protein>
<reference evidence="2 3" key="1">
    <citation type="journal article" date="2021" name="Microbiol. Resour. Announc.">
        <title>Complete Genome Sequences of Two Rhodococcus sp. Strains with Large and Linear Chromosomes, Isolated from Apple Rhizosphere.</title>
        <authorList>
            <person name="Benning S."/>
            <person name="Brugnone N."/>
            <person name="Siani R."/>
            <person name="Kublik S."/>
            <person name="Schloter M."/>
            <person name="Rad V."/>
        </authorList>
    </citation>
    <scope>NUCLEOTIDE SEQUENCE [LARGE SCALE GENOMIC DNA]</scope>
    <source>
        <strain evidence="2 3">R79</strain>
    </source>
</reference>
<dbReference type="SUPFAM" id="SSF47413">
    <property type="entry name" value="lambda repressor-like DNA-binding domains"/>
    <property type="match status" value="1"/>
</dbReference>
<reference evidence="2 3" key="2">
    <citation type="journal article" date="2022" name="Arch. Microbiol.">
        <title>Rhodococcus pseudokoreensis sp. nov. isolated from the rhizosphere of young M26 apple rootstocks.</title>
        <authorList>
            <person name="Kampfer P."/>
            <person name="Glaeser S.P."/>
            <person name="Blom J."/>
            <person name="Wolf J."/>
            <person name="Benning S."/>
            <person name="Schloter M."/>
            <person name="Neumann-Schaal M."/>
        </authorList>
    </citation>
    <scope>NUCLEOTIDE SEQUENCE [LARGE SCALE GENOMIC DNA]</scope>
    <source>
        <strain evidence="2 3">R79</strain>
    </source>
</reference>
<feature type="domain" description="HTH cro/C1-type" evidence="1">
    <location>
        <begin position="46"/>
        <end position="100"/>
    </location>
</feature>
<dbReference type="RefSeq" id="WP_206008220.1">
    <property type="nucleotide sequence ID" value="NZ_CP070619.1"/>
</dbReference>
<dbReference type="Proteomes" id="UP000662986">
    <property type="component" value="Chromosome"/>
</dbReference>
<organism evidence="2 3">
    <name type="scientific">Rhodococcus pseudokoreensis</name>
    <dbReference type="NCBI Taxonomy" id="2811421"/>
    <lineage>
        <taxon>Bacteria</taxon>
        <taxon>Bacillati</taxon>
        <taxon>Actinomycetota</taxon>
        <taxon>Actinomycetes</taxon>
        <taxon>Mycobacteriales</taxon>
        <taxon>Nocardiaceae</taxon>
        <taxon>Rhodococcus</taxon>
    </lineage>
</organism>
<evidence type="ECO:0000313" key="2">
    <source>
        <dbReference type="EMBL" id="QSE91838.1"/>
    </source>
</evidence>
<dbReference type="InterPro" id="IPR010982">
    <property type="entry name" value="Lambda_DNA-bd_dom_sf"/>
</dbReference>
<keyword evidence="3" id="KW-1185">Reference proteome</keyword>
<gene>
    <name evidence="2" type="ORF">JWS13_25970</name>
</gene>